<feature type="region of interest" description="Disordered" evidence="1">
    <location>
        <begin position="891"/>
        <end position="916"/>
    </location>
</feature>
<protein>
    <recommendedName>
        <fullName evidence="2">CHAT domain-containing protein</fullName>
    </recommendedName>
</protein>
<dbReference type="KEGG" id="pfy:PFICI_03205"/>
<dbReference type="eggNOG" id="ENOG502SADU">
    <property type="taxonomic scope" value="Eukaryota"/>
</dbReference>
<evidence type="ECO:0000256" key="1">
    <source>
        <dbReference type="SAM" id="MobiDB-lite"/>
    </source>
</evidence>
<accession>W3XGM2</accession>
<proteinExistence type="predicted"/>
<dbReference type="STRING" id="1229662.W3XGM2"/>
<dbReference type="InParanoid" id="W3XGM2"/>
<dbReference type="Proteomes" id="UP000030651">
    <property type="component" value="Unassembled WGS sequence"/>
</dbReference>
<evidence type="ECO:0000313" key="3">
    <source>
        <dbReference type="EMBL" id="ETS85180.1"/>
    </source>
</evidence>
<feature type="compositionally biased region" description="Acidic residues" evidence="1">
    <location>
        <begin position="896"/>
        <end position="916"/>
    </location>
</feature>
<feature type="domain" description="CHAT" evidence="2">
    <location>
        <begin position="726"/>
        <end position="1053"/>
    </location>
</feature>
<dbReference type="Pfam" id="PF12770">
    <property type="entry name" value="CHAT"/>
    <property type="match status" value="1"/>
</dbReference>
<reference evidence="4" key="1">
    <citation type="journal article" date="2015" name="BMC Genomics">
        <title>Genomic and transcriptomic analysis of the endophytic fungus Pestalotiopsis fici reveals its lifestyle and high potential for synthesis of natural products.</title>
        <authorList>
            <person name="Wang X."/>
            <person name="Zhang X."/>
            <person name="Liu L."/>
            <person name="Xiang M."/>
            <person name="Wang W."/>
            <person name="Sun X."/>
            <person name="Che Y."/>
            <person name="Guo L."/>
            <person name="Liu G."/>
            <person name="Guo L."/>
            <person name="Wang C."/>
            <person name="Yin W.B."/>
            <person name="Stadler M."/>
            <person name="Zhang X."/>
            <person name="Liu X."/>
        </authorList>
    </citation>
    <scope>NUCLEOTIDE SEQUENCE [LARGE SCALE GENOMIC DNA]</scope>
    <source>
        <strain evidence="4">W106-1 / CGMCC3.15140</strain>
    </source>
</reference>
<dbReference type="AlphaFoldDB" id="W3XGM2"/>
<dbReference type="OMA" id="AWISKAF"/>
<evidence type="ECO:0000313" key="4">
    <source>
        <dbReference type="Proteomes" id="UP000030651"/>
    </source>
</evidence>
<dbReference type="GeneID" id="19268218"/>
<gene>
    <name evidence="3" type="ORF">PFICI_03205</name>
</gene>
<evidence type="ECO:0000259" key="2">
    <source>
        <dbReference type="Pfam" id="PF12770"/>
    </source>
</evidence>
<name>W3XGM2_PESFW</name>
<dbReference type="EMBL" id="KI912110">
    <property type="protein sequence ID" value="ETS85180.1"/>
    <property type="molecule type" value="Genomic_DNA"/>
</dbReference>
<organism evidence="3 4">
    <name type="scientific">Pestalotiopsis fici (strain W106-1 / CGMCC3.15140)</name>
    <dbReference type="NCBI Taxonomy" id="1229662"/>
    <lineage>
        <taxon>Eukaryota</taxon>
        <taxon>Fungi</taxon>
        <taxon>Dikarya</taxon>
        <taxon>Ascomycota</taxon>
        <taxon>Pezizomycotina</taxon>
        <taxon>Sordariomycetes</taxon>
        <taxon>Xylariomycetidae</taxon>
        <taxon>Amphisphaeriales</taxon>
        <taxon>Sporocadaceae</taxon>
        <taxon>Pestalotiopsis</taxon>
    </lineage>
</organism>
<dbReference type="InterPro" id="IPR024983">
    <property type="entry name" value="CHAT_dom"/>
</dbReference>
<dbReference type="HOGENOM" id="CLU_290708_0_0_1"/>
<sequence>MKDRGDALNELKAFLQLLEPQRWPIERANTLTDVVEILSLDETAEDNPSKMEEQQSLVAEARQLFETSSHTFGNIDLDLVLLDSASRQSLVSAWEGFGQRLRLAKRYYEIDHLQNGSRCLMNAISPDMAADDRFHEMDDAVRLLDEKICVGGGEMLRQVSLLHAISQAALKAPEFGFALQCLESYLGNLPAEVSPRNHYGMVLMLAQVYQKFGKHEAALRCAQEALGIAESGLPYSDQSDAAMLEGHVRYGMTQEHEDGSLEQTRWITDTADFLLRWADLDAEHGLKQNERLKCQEIANWENHRLSHCADPNEEAENNLHTWIGRAKATLTNDTSMENRIEVAQLEIRVLMRKQKFHESSNVIYDLLSEAKTASNVRLVTVAGLYLNASIQTNLWAWQTIKASGNAEGLENAGKLLGTSLRLALAALDLYHRTDGVDLVTSCTVEVWRQLRTYVKIFPQGNTHGMLTAFLAEVEKTEKIVDRMRCSIVPIQGMASLMRKRELVAQESCLKLLSIGVEVSLRLGDEGMIWVWMQKGKSRAFADALGATILLPESLSSRIAQDPEARKLVHEEQMLLEMLAGNEGNHVLVSRRLAVLRTNMAENSLLQEVNHIKRGILDIDIGNEFGPALRNTGLNVAQVKFVDWFVPPMEMDVASRNIVLFVRHLNGTTHMRKLSLSAADVTQWLDEAFRYPEMSEPPLSRGAGNRLLKKMNGLVEGLDELTSQDDLLVLTPPGLMKNLPLHALFVQGLSLIDRNLVVYASTVSTFRQILFRAPSSKSQSLDDTETATTDNISGGRRCEVLCDDNTAAIIPCSFFGVYEEPEHVDEREAIFENIKHISSLLSGQVFLGPEATKPRFLEQACQSRWMHYHGHARVSKDIVKSSLCLSNGTDVFAPGSADDDGDATEEEAEPEGETDGAIEELDVTELFTAKLPAGMHLTIIACDSGRQESAPGDEPLGIVPALLYAGASSVLGTIWPIDSATGRKFSEAFYRELSTVSRDHKSNDNNSNAGPARENGEVLHVAKALQITIRRMMKGELGQDLRQPYHWAAFMVHGLWFVNP</sequence>
<dbReference type="RefSeq" id="XP_007829977.1">
    <property type="nucleotide sequence ID" value="XM_007831786.1"/>
</dbReference>
<dbReference type="OrthoDB" id="9991317at2759"/>
<keyword evidence="4" id="KW-1185">Reference proteome</keyword>